<dbReference type="Pfam" id="PF06966">
    <property type="entry name" value="DUF1295"/>
    <property type="match status" value="1"/>
</dbReference>
<feature type="transmembrane region" description="Helical" evidence="1">
    <location>
        <begin position="93"/>
        <end position="112"/>
    </location>
</feature>
<dbReference type="STRING" id="1299998.AUL39_04505"/>
<dbReference type="InterPro" id="IPR010721">
    <property type="entry name" value="UstE-like"/>
</dbReference>
<dbReference type="Proteomes" id="UP000054078">
    <property type="component" value="Unassembled WGS sequence"/>
</dbReference>
<keyword evidence="3" id="KW-1185">Reference proteome</keyword>
<evidence type="ECO:0000256" key="1">
    <source>
        <dbReference type="SAM" id="Phobius"/>
    </source>
</evidence>
<dbReference type="EMBL" id="LOJF01000009">
    <property type="protein sequence ID" value="KUH58283.1"/>
    <property type="molecule type" value="Genomic_DNA"/>
</dbReference>
<dbReference type="OrthoDB" id="9779233at2"/>
<dbReference type="PANTHER" id="PTHR32251:SF15">
    <property type="entry name" value="3-OXO-5-ALPHA-STEROID 4-DEHYDROGENASE (DUF1295)"/>
    <property type="match status" value="1"/>
</dbReference>
<dbReference type="PROSITE" id="PS50244">
    <property type="entry name" value="S5A_REDUCTASE"/>
    <property type="match status" value="1"/>
</dbReference>
<evidence type="ECO:0000313" key="2">
    <source>
        <dbReference type="EMBL" id="KUH58283.1"/>
    </source>
</evidence>
<keyword evidence="1" id="KW-1133">Transmembrane helix</keyword>
<keyword evidence="1" id="KW-0472">Membrane</keyword>
<keyword evidence="1" id="KW-0812">Transmembrane</keyword>
<dbReference type="GO" id="GO:0016020">
    <property type="term" value="C:membrane"/>
    <property type="evidence" value="ECO:0007669"/>
    <property type="project" value="TreeGrafter"/>
</dbReference>
<feature type="transmembrane region" description="Helical" evidence="1">
    <location>
        <begin position="54"/>
        <end position="73"/>
    </location>
</feature>
<comment type="caution">
    <text evidence="2">The sequence shown here is derived from an EMBL/GenBank/DDBJ whole genome shotgun (WGS) entry which is preliminary data.</text>
</comment>
<gene>
    <name evidence="2" type="ORF">AUL39_04505</name>
</gene>
<feature type="transmembrane region" description="Helical" evidence="1">
    <location>
        <begin position="198"/>
        <end position="216"/>
    </location>
</feature>
<accession>A0A100YV65</accession>
<evidence type="ECO:0000313" key="3">
    <source>
        <dbReference type="Proteomes" id="UP000054078"/>
    </source>
</evidence>
<name>A0A100YV65_TRASO</name>
<reference evidence="2 3" key="1">
    <citation type="submission" date="2015-12" db="EMBL/GenBank/DDBJ databases">
        <title>Draft Genome Sequence of Olsenella scatoligenes SK9K4T; a Producer of 3-Methylindole- (skatole) and 4-Methylphenol- (p-cresol) Isolated from Pig Feces.</title>
        <authorList>
            <person name="Li X."/>
            <person name="Borg B."/>
            <person name="Canibe N."/>
        </authorList>
    </citation>
    <scope>NUCLEOTIDE SEQUENCE [LARGE SCALE GENOMIC DNA]</scope>
    <source>
        <strain evidence="2 3">SK9K4</strain>
    </source>
</reference>
<protein>
    <submittedName>
        <fullName evidence="2">Steroid reductase</fullName>
    </submittedName>
</protein>
<sequence length="263" mass="29076">MQSFLILLVLALLASSCGFRKYVWFISLGYGAAIALVCIGLLVIFGGSLTVGTALQCVLLVVYGCRLAGYLLYRDMKTAYNRRMKGEVKSDEGVSVVAKVGIWVSASLLYVLQTSPVLFRLADGKGTDVLCVVGLVISATGLVLETTADLQKNRAKKANPKRFVDTGLFRLVRCPNYFGEMVFWTGVFVSGLSVYANAVQWICAILGYLGIIYVMFGGARRLEIRQDKNYGDDPEYRRYKSTTPIMIPFVPLYSVKEHTWLVA</sequence>
<organism evidence="2 3">
    <name type="scientific">Tractidigestivibacter scatoligenes</name>
    <name type="common">Olsenella scatoligenes</name>
    <dbReference type="NCBI Taxonomy" id="1299998"/>
    <lineage>
        <taxon>Bacteria</taxon>
        <taxon>Bacillati</taxon>
        <taxon>Actinomycetota</taxon>
        <taxon>Coriobacteriia</taxon>
        <taxon>Coriobacteriales</taxon>
        <taxon>Atopobiaceae</taxon>
        <taxon>Tractidigestivibacter</taxon>
    </lineage>
</organism>
<dbReference type="AlphaFoldDB" id="A0A100YV65"/>
<feature type="transmembrane region" description="Helical" evidence="1">
    <location>
        <begin position="124"/>
        <end position="144"/>
    </location>
</feature>
<dbReference type="Gene3D" id="1.20.120.1630">
    <property type="match status" value="1"/>
</dbReference>
<proteinExistence type="predicted"/>
<feature type="transmembrane region" description="Helical" evidence="1">
    <location>
        <begin position="28"/>
        <end position="47"/>
    </location>
</feature>
<dbReference type="RefSeq" id="WP_059054172.1">
    <property type="nucleotide sequence ID" value="NZ_LOJF01000009.1"/>
</dbReference>
<dbReference type="PANTHER" id="PTHR32251">
    <property type="entry name" value="3-OXO-5-ALPHA-STEROID 4-DEHYDROGENASE"/>
    <property type="match status" value="1"/>
</dbReference>